<proteinExistence type="predicted"/>
<dbReference type="EMBL" id="CP022601">
    <property type="protein sequence ID" value="AXJ13206.1"/>
    <property type="molecule type" value="Genomic_DNA"/>
</dbReference>
<sequence length="104" mass="11686">MSKHHRSKKRGTQTKKRYWQVADGFLIALFTIIATLTTYLVMSHHVLNVKGLNWLMVIAFVVILAVATFFVLSKKLLKTIAVLLVVFSLLTGAFSTICQVHQGI</sequence>
<evidence type="ECO:0000313" key="2">
    <source>
        <dbReference type="EMBL" id="AXJ13206.1"/>
    </source>
</evidence>
<name>A0A345VKF4_9STRE</name>
<evidence type="ECO:0000256" key="1">
    <source>
        <dbReference type="SAM" id="Phobius"/>
    </source>
</evidence>
<keyword evidence="1" id="KW-0812">Transmembrane</keyword>
<dbReference type="Proteomes" id="UP000255411">
    <property type="component" value="Chromosome"/>
</dbReference>
<accession>A0A345VKF4</accession>
<feature type="transmembrane region" description="Helical" evidence="1">
    <location>
        <begin position="21"/>
        <end position="42"/>
    </location>
</feature>
<evidence type="ECO:0000313" key="3">
    <source>
        <dbReference type="Proteomes" id="UP000255411"/>
    </source>
</evidence>
<gene>
    <name evidence="2" type="ORF">Sp14A_12930</name>
</gene>
<dbReference type="RefSeq" id="WP_115130344.1">
    <property type="nucleotide sequence ID" value="NZ_CP022601.1"/>
</dbReference>
<keyword evidence="1" id="KW-1133">Transmembrane helix</keyword>
<keyword evidence="1" id="KW-0472">Membrane</keyword>
<feature type="transmembrane region" description="Helical" evidence="1">
    <location>
        <begin position="80"/>
        <end position="102"/>
    </location>
</feature>
<feature type="transmembrane region" description="Helical" evidence="1">
    <location>
        <begin position="54"/>
        <end position="73"/>
    </location>
</feature>
<organism evidence="2 3">
    <name type="scientific">Streptococcus pluranimalium</name>
    <dbReference type="NCBI Taxonomy" id="82348"/>
    <lineage>
        <taxon>Bacteria</taxon>
        <taxon>Bacillati</taxon>
        <taxon>Bacillota</taxon>
        <taxon>Bacilli</taxon>
        <taxon>Lactobacillales</taxon>
        <taxon>Streptococcaceae</taxon>
        <taxon>Streptococcus</taxon>
    </lineage>
</organism>
<protein>
    <submittedName>
        <fullName evidence="2">Uncharacterized protein</fullName>
    </submittedName>
</protein>
<dbReference type="AlphaFoldDB" id="A0A345VKF4"/>
<reference evidence="2 3" key="1">
    <citation type="submission" date="2017-07" db="EMBL/GenBank/DDBJ databases">
        <title>Streptococcus pluranimalium as cause of bovine abortion.</title>
        <authorList>
            <person name="Rodriguez Campos S."/>
            <person name="Gobeli Brawand S."/>
            <person name="Brodard I."/>
            <person name="Rychener L."/>
            <person name="Perreten V."/>
        </authorList>
    </citation>
    <scope>NUCLEOTIDE SEQUENCE [LARGE SCALE GENOMIC DNA]</scope>
    <source>
        <strain evidence="2 3">14A0014</strain>
    </source>
</reference>